<feature type="region of interest" description="Disordered" evidence="14">
    <location>
        <begin position="1995"/>
        <end position="2056"/>
    </location>
</feature>
<dbReference type="Pfam" id="PF02791">
    <property type="entry name" value="DDT"/>
    <property type="match status" value="1"/>
</dbReference>
<keyword evidence="10" id="KW-0539">Nucleus</keyword>
<feature type="compositionally biased region" description="Gly residues" evidence="14">
    <location>
        <begin position="433"/>
        <end position="444"/>
    </location>
</feature>
<feature type="compositionally biased region" description="Polar residues" evidence="14">
    <location>
        <begin position="1299"/>
        <end position="1317"/>
    </location>
</feature>
<keyword evidence="5" id="KW-0862">Zinc</keyword>
<dbReference type="InterPro" id="IPR001965">
    <property type="entry name" value="Znf_PHD"/>
</dbReference>
<evidence type="ECO:0000259" key="15">
    <source>
        <dbReference type="PROSITE" id="PS50014"/>
    </source>
</evidence>
<dbReference type="PANTHER" id="PTHR45915:SF2">
    <property type="entry name" value="TOUTATIS, ISOFORM E"/>
    <property type="match status" value="1"/>
</dbReference>
<feature type="region of interest" description="Disordered" evidence="14">
    <location>
        <begin position="177"/>
        <end position="333"/>
    </location>
</feature>
<dbReference type="InterPro" id="IPR001487">
    <property type="entry name" value="Bromodomain"/>
</dbReference>
<evidence type="ECO:0000259" key="17">
    <source>
        <dbReference type="PROSITE" id="PS50827"/>
    </source>
</evidence>
<dbReference type="SMART" id="SM00297">
    <property type="entry name" value="BROMO"/>
    <property type="match status" value="1"/>
</dbReference>
<feature type="compositionally biased region" description="Acidic residues" evidence="14">
    <location>
        <begin position="521"/>
        <end position="539"/>
    </location>
</feature>
<feature type="compositionally biased region" description="Low complexity" evidence="14">
    <location>
        <begin position="191"/>
        <end position="218"/>
    </location>
</feature>
<keyword evidence="20" id="KW-1185">Reference proteome</keyword>
<evidence type="ECO:0000256" key="2">
    <source>
        <dbReference type="ARBA" id="ARBA00007444"/>
    </source>
</evidence>
<dbReference type="CDD" id="cd15545">
    <property type="entry name" value="PHD_BAZ2A_like"/>
    <property type="match status" value="1"/>
</dbReference>
<feature type="compositionally biased region" description="Basic and acidic residues" evidence="14">
    <location>
        <begin position="1576"/>
        <end position="1585"/>
    </location>
</feature>
<feature type="compositionally biased region" description="Basic and acidic residues" evidence="14">
    <location>
        <begin position="2034"/>
        <end position="2050"/>
    </location>
</feature>
<dbReference type="PROSITE" id="PS50982">
    <property type="entry name" value="MBD"/>
    <property type="match status" value="1"/>
</dbReference>
<feature type="region of interest" description="Disordered" evidence="14">
    <location>
        <begin position="688"/>
        <end position="709"/>
    </location>
</feature>
<feature type="region of interest" description="Disordered" evidence="14">
    <location>
        <begin position="1673"/>
        <end position="1730"/>
    </location>
</feature>
<feature type="region of interest" description="Disordered" evidence="14">
    <location>
        <begin position="1079"/>
        <end position="1143"/>
    </location>
</feature>
<dbReference type="PROSITE" id="PS50014">
    <property type="entry name" value="BROMODOMAIN_2"/>
    <property type="match status" value="1"/>
</dbReference>
<dbReference type="Proteomes" id="UP001186944">
    <property type="component" value="Unassembled WGS sequence"/>
</dbReference>
<feature type="compositionally biased region" description="Basic and acidic residues" evidence="14">
    <location>
        <begin position="1350"/>
        <end position="1369"/>
    </location>
</feature>
<feature type="region of interest" description="Disordered" evidence="14">
    <location>
        <begin position="347"/>
        <end position="392"/>
    </location>
</feature>
<evidence type="ECO:0000256" key="5">
    <source>
        <dbReference type="ARBA" id="ARBA00022833"/>
    </source>
</evidence>
<dbReference type="SUPFAM" id="SSF47370">
    <property type="entry name" value="Bromodomain"/>
    <property type="match status" value="1"/>
</dbReference>
<dbReference type="Pfam" id="PF00439">
    <property type="entry name" value="Bromodomain"/>
    <property type="match status" value="1"/>
</dbReference>
<dbReference type="InterPro" id="IPR001739">
    <property type="entry name" value="Methyl_CpG_DNA-bd"/>
</dbReference>
<evidence type="ECO:0000256" key="9">
    <source>
        <dbReference type="ARBA" id="ARBA00023163"/>
    </source>
</evidence>
<dbReference type="InterPro" id="IPR011011">
    <property type="entry name" value="Znf_FYVE_PHD"/>
</dbReference>
<dbReference type="PROSITE" id="PS50016">
    <property type="entry name" value="ZF_PHD_2"/>
    <property type="match status" value="2"/>
</dbReference>
<keyword evidence="7 13" id="KW-0175">Coiled coil</keyword>
<feature type="coiled-coil region" evidence="13">
    <location>
        <begin position="806"/>
        <end position="855"/>
    </location>
</feature>
<dbReference type="PROSITE" id="PS01359">
    <property type="entry name" value="ZF_PHD_1"/>
    <property type="match status" value="1"/>
</dbReference>
<evidence type="ECO:0000256" key="13">
    <source>
        <dbReference type="SAM" id="Coils"/>
    </source>
</evidence>
<feature type="compositionally biased region" description="Polar residues" evidence="14">
    <location>
        <begin position="347"/>
        <end position="357"/>
    </location>
</feature>
<keyword evidence="9" id="KW-0804">Transcription</keyword>
<sequence>MEKNEKSSPSPSHNIFDAAAASNLLGMSPFALPYAHLAHIPSAFSLLGHHPAFPVTSLFGGLNEGAFGHLPSSMAGSTKKSSSSPRSSPSKVSPKSRSRTSTSSPKTTITKATTAAMTTTATNFTNSNSHSDKTTITAVDKRGDAVLPGESLLSGKNFAQGKSLLAGRSLLSGKIKKTLKSPSNSHDHHPSTSSSRSFSSSSPPSSEFTSSSLLSSSSYKAKKHESNGSSSYDTGALKSPSVFESKSSSSTTPVLSLPLKTFKPVDIDECQKNGDPNSDSEDQMKDTSSYHSDDEPLSKYHRRPSFDDMEEEEEEMDVDLEKKNNMAPSIHIDGLKKKLIADQIRQRVQSKPIQNVRPSIMQPMKRGRGRPPKNHPDFKEYSEELKQQLESSLRHQQLELKLMKKQQEKEELETALKVQQLLKQSEDERKSRGGGASGRGGASVRGGASDRHQRSKSQSSMKINQLLSEKTAREERANLSKSLIIPDPSKDDRSLDLSEPLFPHLKAKSEETPESSNDTNDGTDSESNDNDSDDNDDNISEMSDSFNDSKAISCSETGSISSKRSGDELSESGMSPAKRPRVQTDERALSIPLEHGWRRHTTILALGKRGFIGEVLYFGPCGKKMKTIPDVMRYLEKNNVRDLGRENFSFTTKVNVGEYQQADPETNTLRKLTDEEVREKLAMVESKRQKLLRQKQTKGSRRAEKQSKQIQLAKQMMEQKMKRKVEQQEMARRAAEYKLQKKLEKQRQKDMAQKIKDMRAIEKRQQRDHLKVLREQEKIQRQEQLRVERELRAQQILESNLLWYHMEREREMKRQQALMVKEQERERKRQHFILVKALEAQKKQAEKDRLKEDKIVEKRMSREKKMEQRRLELEMARELKKPVEDMELKDHRALPDLPRIPGNQLDGQSFADILMVLEFLHNFSDALGYDEETLPTLKSLQDGIMSKTEEDCEDFVSLVSHLLRYAVNDPGVPNPKEATTHLGQKIADVPIMEGVVSEILRIFMIARNGKSDELSDLLTHQSVETLTISQKASVLSFLVNELLCGRHISTVIEKQLDHMGDIRRDKWVVEGKLRRLKMVQSRKNRMSKSIPLPDTGEGDNSVSMDHSAVDGEDSISQNISMASKKCSDDEDEKEDEEDESMSLEECEKQIDKLQKQHAQYRAKVFKASHKVRAISVGQDRYKRRYWVLPSAGGVYLEGLESGNFDEEFDDPIKKEIKSEMKKEVKEEPVTMETDVKEEKSEIKQEVLERKDILKIPVIKKENFESRLFTSESRCEDLKSTNPNDENHSSHLNSKMELTGDSSCVNVTKQNGEENSLVNGEITPKSTSRCSSAMSESSESKSSLFHHKFVKHSDVSSKDSELSESKRDVKPNISNAHASPLISPYPSAPSPFFPSSLAANPASLLSGSPAHQHTSSSSSSISSSTPLPAHQHPKTSTSSSLESKPSFLSIDSLLKKENGPNMNNNHFFPSPMFPLMPLNSDHMMKSLSGENGDQKPWFSILPRMPCDDISLTQGSSQISVPPNMLGGASPFFSPLSFGAFPLHSPAFASFQMGHLFGTPSSLSGVSHDSQQSPQVDDSFKVPDTPRSETNTPSTSVANVTEHLLKDLQGEVQPIPDELQNGWWRISDPEDVRAIQRNCHPRGIREKSLQKSLQKYMDYACESCTKDNKIVCLESEESSDEEEEEEEEKEDGKKEEKDGVNEEEKSKGKKKKKTTKDKSLEDEKDEKEKKPWNCNIGHQVELQALEEVESLEERVASASLQVKGWKVPQRVSEDQEVVIVDRTHKDPKTNEFYPLEIARTKLLKLEPNIERRYLKPPLCKAVQINLANITTSSSNQDQSRDDTGDDDEDRPQQEVKNDAPIPAGLQTWRNAVTKATSAAQVTLCAYQLNNAISWEKSIMKVLCQICRKDDNEAQLLLCDGCDQGYHTYCFKPKMEDIPSGDWYCYLCVSKAVGEPCCIVCGKRMGRIVECEHCPRAIHLDCLDPPLPRMPRKWVCQGCSSNQGKKRQRRSPKKKNIENGGRERRDSDASGKNADTPGEKKRGKDAEKRKQAEQSDDMAVCRSVLSDMEKHEDSWPFLKPVNFKQFPSYKKYIKHPMDFTTMKNKLRDSVYKMRAEFAADMRLIFDNCRTFNEDESEVGKAGHAMRKFFESRWKDILITSSSSKDEKSNDQSEGKDENIITAPSE</sequence>
<feature type="compositionally biased region" description="Acidic residues" evidence="14">
    <location>
        <begin position="1128"/>
        <end position="1143"/>
    </location>
</feature>
<protein>
    <recommendedName>
        <fullName evidence="21">Bromodomain adjacent to zinc finger domain protein 2B</fullName>
    </recommendedName>
</protein>
<keyword evidence="3" id="KW-0479">Metal-binding</keyword>
<dbReference type="SUPFAM" id="SSF54171">
    <property type="entry name" value="DNA-binding domain"/>
    <property type="match status" value="1"/>
</dbReference>
<feature type="compositionally biased region" description="Polar residues" evidence="14">
    <location>
        <begin position="546"/>
        <end position="563"/>
    </location>
</feature>
<comment type="caution">
    <text evidence="19">The sequence shown here is derived from an EMBL/GenBank/DDBJ whole genome shotgun (WGS) entry which is preliminary data.</text>
</comment>
<dbReference type="InterPro" id="IPR018501">
    <property type="entry name" value="DDT_dom"/>
</dbReference>
<dbReference type="GO" id="GO:0008270">
    <property type="term" value="F:zinc ion binding"/>
    <property type="evidence" value="ECO:0007669"/>
    <property type="project" value="UniProtKB-KW"/>
</dbReference>
<evidence type="ECO:0000256" key="10">
    <source>
        <dbReference type="ARBA" id="ARBA00023242"/>
    </source>
</evidence>
<feature type="compositionally biased region" description="Basic and acidic residues" evidence="14">
    <location>
        <begin position="1714"/>
        <end position="1729"/>
    </location>
</feature>
<feature type="compositionally biased region" description="Low complexity" evidence="14">
    <location>
        <begin position="1403"/>
        <end position="1423"/>
    </location>
</feature>
<feature type="domain" description="DDT" evidence="17">
    <location>
        <begin position="907"/>
        <end position="972"/>
    </location>
</feature>
<dbReference type="SMART" id="SM00391">
    <property type="entry name" value="MBD"/>
    <property type="match status" value="1"/>
</dbReference>
<evidence type="ECO:0000256" key="6">
    <source>
        <dbReference type="ARBA" id="ARBA00023015"/>
    </source>
</evidence>
<feature type="region of interest" description="Disordered" evidence="14">
    <location>
        <begin position="70"/>
        <end position="113"/>
    </location>
</feature>
<reference evidence="19" key="1">
    <citation type="submission" date="2019-08" db="EMBL/GenBank/DDBJ databases">
        <title>The improved chromosome-level genome for the pearl oyster Pinctada fucata martensii using PacBio sequencing and Hi-C.</title>
        <authorList>
            <person name="Zheng Z."/>
        </authorList>
    </citation>
    <scope>NUCLEOTIDE SEQUENCE</scope>
    <source>
        <strain evidence="19">ZZ-2019</strain>
        <tissue evidence="19">Adductor muscle</tissue>
    </source>
</reference>
<dbReference type="Pfam" id="PF01429">
    <property type="entry name" value="MBD"/>
    <property type="match status" value="1"/>
</dbReference>
<feature type="compositionally biased region" description="Low complexity" evidence="14">
    <location>
        <begin position="238"/>
        <end position="261"/>
    </location>
</feature>
<dbReference type="PROSITE" id="PS50827">
    <property type="entry name" value="DDT"/>
    <property type="match status" value="1"/>
</dbReference>
<keyword evidence="6" id="KW-0805">Transcription regulation</keyword>
<feature type="compositionally biased region" description="Basic and acidic residues" evidence="14">
    <location>
        <begin position="263"/>
        <end position="272"/>
    </location>
</feature>
<gene>
    <name evidence="19" type="ORF">FSP39_023842</name>
</gene>
<evidence type="ECO:0000256" key="3">
    <source>
        <dbReference type="ARBA" id="ARBA00022723"/>
    </source>
</evidence>
<evidence type="ECO:0000256" key="1">
    <source>
        <dbReference type="ARBA" id="ARBA00004123"/>
    </source>
</evidence>
<feature type="compositionally biased region" description="Basic and acidic residues" evidence="14">
    <location>
        <begin position="1272"/>
        <end position="1288"/>
    </location>
</feature>
<evidence type="ECO:0000259" key="16">
    <source>
        <dbReference type="PROSITE" id="PS50016"/>
    </source>
</evidence>
<evidence type="ECO:0000313" key="20">
    <source>
        <dbReference type="Proteomes" id="UP001186944"/>
    </source>
</evidence>
<comment type="subcellular location">
    <subcellularLocation>
        <location evidence="1">Nucleus</location>
    </subcellularLocation>
</comment>
<evidence type="ECO:0000256" key="11">
    <source>
        <dbReference type="PROSITE-ProRule" id="PRU00035"/>
    </source>
</evidence>
<feature type="compositionally biased region" description="Basic residues" evidence="14">
    <location>
        <begin position="689"/>
        <end position="700"/>
    </location>
</feature>
<feature type="compositionally biased region" description="Acidic residues" evidence="14">
    <location>
        <begin position="1673"/>
        <end position="1687"/>
    </location>
</feature>
<dbReference type="GO" id="GO:0003677">
    <property type="term" value="F:DNA binding"/>
    <property type="evidence" value="ECO:0007669"/>
    <property type="project" value="InterPro"/>
</dbReference>
<feature type="region of interest" description="Disordered" evidence="14">
    <location>
        <begin position="1828"/>
        <end position="1859"/>
    </location>
</feature>
<feature type="region of interest" description="Disordered" evidence="14">
    <location>
        <begin position="2157"/>
        <end position="2182"/>
    </location>
</feature>
<dbReference type="SMART" id="SM00249">
    <property type="entry name" value="PHD"/>
    <property type="match status" value="2"/>
</dbReference>
<feature type="domain" description="PHD-type" evidence="16">
    <location>
        <begin position="1952"/>
        <end position="1999"/>
    </location>
</feature>
<evidence type="ECO:0000256" key="7">
    <source>
        <dbReference type="ARBA" id="ARBA00023054"/>
    </source>
</evidence>
<feature type="compositionally biased region" description="Basic and acidic residues" evidence="14">
    <location>
        <begin position="1688"/>
        <end position="1704"/>
    </location>
</feature>
<feature type="compositionally biased region" description="Basic and acidic residues" evidence="14">
    <location>
        <begin position="374"/>
        <end position="392"/>
    </location>
</feature>
<feature type="compositionally biased region" description="Polar residues" evidence="14">
    <location>
        <begin position="1560"/>
        <end position="1574"/>
    </location>
</feature>
<dbReference type="Gene3D" id="3.30.40.10">
    <property type="entry name" value="Zinc/RING finger domain, C3HC4 (zinc finger)"/>
    <property type="match status" value="2"/>
</dbReference>
<dbReference type="Pfam" id="PF00628">
    <property type="entry name" value="PHD"/>
    <property type="match status" value="2"/>
</dbReference>
<feature type="compositionally biased region" description="Basic and acidic residues" evidence="14">
    <location>
        <begin position="2012"/>
        <end position="2026"/>
    </location>
</feature>
<dbReference type="GO" id="GO:0005634">
    <property type="term" value="C:nucleus"/>
    <property type="evidence" value="ECO:0007669"/>
    <property type="project" value="UniProtKB-SubCell"/>
</dbReference>
<dbReference type="PRINTS" id="PR00503">
    <property type="entry name" value="BROMODOMAIN"/>
</dbReference>
<feature type="compositionally biased region" description="Polar residues" evidence="14">
    <location>
        <begin position="456"/>
        <end position="468"/>
    </location>
</feature>
<feature type="compositionally biased region" description="Acidic residues" evidence="14">
    <location>
        <begin position="307"/>
        <end position="318"/>
    </location>
</feature>
<feature type="compositionally biased region" description="Low complexity" evidence="14">
    <location>
        <begin position="1325"/>
        <end position="1342"/>
    </location>
</feature>
<evidence type="ECO:0000313" key="19">
    <source>
        <dbReference type="EMBL" id="KAK3106620.1"/>
    </source>
</evidence>
<dbReference type="InterPro" id="IPR013083">
    <property type="entry name" value="Znf_RING/FYVE/PHD"/>
</dbReference>
<feature type="compositionally biased region" description="Basic residues" evidence="14">
    <location>
        <begin position="2001"/>
        <end position="2011"/>
    </location>
</feature>
<feature type="domain" description="MBD" evidence="18">
    <location>
        <begin position="583"/>
        <end position="655"/>
    </location>
</feature>
<dbReference type="Gene3D" id="1.20.920.10">
    <property type="entry name" value="Bromodomain-like"/>
    <property type="match status" value="1"/>
</dbReference>
<dbReference type="FunFam" id="3.30.40.10:FF:000199">
    <property type="entry name" value="Bromodomain adjacent to zinc finger domain 2B"/>
    <property type="match status" value="1"/>
</dbReference>
<dbReference type="SMART" id="SM00571">
    <property type="entry name" value="DDT"/>
    <property type="match status" value="1"/>
</dbReference>
<evidence type="ECO:0000259" key="18">
    <source>
        <dbReference type="PROSITE" id="PS50982"/>
    </source>
</evidence>
<comment type="similarity">
    <text evidence="2">Belongs to the WAL family.</text>
</comment>
<evidence type="ECO:0000256" key="4">
    <source>
        <dbReference type="ARBA" id="ARBA00022771"/>
    </source>
</evidence>
<evidence type="ECO:0000256" key="8">
    <source>
        <dbReference type="ARBA" id="ARBA00023117"/>
    </source>
</evidence>
<feature type="region of interest" description="Disordered" evidence="14">
    <location>
        <begin position="1560"/>
        <end position="1594"/>
    </location>
</feature>
<feature type="domain" description="PHD-type" evidence="16">
    <location>
        <begin position="1898"/>
        <end position="1948"/>
    </location>
</feature>
<feature type="compositionally biased region" description="Low complexity" evidence="14">
    <location>
        <begin position="1433"/>
        <end position="1442"/>
    </location>
</feature>
<evidence type="ECO:0000256" key="12">
    <source>
        <dbReference type="PROSITE-ProRule" id="PRU00146"/>
    </source>
</evidence>
<dbReference type="EMBL" id="VSWD01000003">
    <property type="protein sequence ID" value="KAK3106620.1"/>
    <property type="molecule type" value="Genomic_DNA"/>
</dbReference>
<feature type="domain" description="Bromo" evidence="15">
    <location>
        <begin position="2066"/>
        <end position="2136"/>
    </location>
</feature>
<dbReference type="InterPro" id="IPR019786">
    <property type="entry name" value="Zinc_finger_PHD-type_CS"/>
</dbReference>
<feature type="region of interest" description="Disordered" evidence="14">
    <location>
        <begin position="422"/>
        <end position="585"/>
    </location>
</feature>
<evidence type="ECO:0000256" key="14">
    <source>
        <dbReference type="SAM" id="MobiDB-lite"/>
    </source>
</evidence>
<evidence type="ECO:0008006" key="21">
    <source>
        <dbReference type="Google" id="ProtNLM"/>
    </source>
</evidence>
<dbReference type="InterPro" id="IPR036427">
    <property type="entry name" value="Bromodomain-like_sf"/>
</dbReference>
<dbReference type="InterPro" id="IPR016177">
    <property type="entry name" value="DNA-bd_dom_sf"/>
</dbReference>
<feature type="compositionally biased region" description="Basic and acidic residues" evidence="14">
    <location>
        <begin position="2160"/>
        <end position="2175"/>
    </location>
</feature>
<name>A0AA88YVH9_PINIB</name>
<proteinExistence type="inferred from homology"/>
<organism evidence="19 20">
    <name type="scientific">Pinctada imbricata</name>
    <name type="common">Atlantic pearl-oyster</name>
    <name type="synonym">Pinctada martensii</name>
    <dbReference type="NCBI Taxonomy" id="66713"/>
    <lineage>
        <taxon>Eukaryota</taxon>
        <taxon>Metazoa</taxon>
        <taxon>Spiralia</taxon>
        <taxon>Lophotrochozoa</taxon>
        <taxon>Mollusca</taxon>
        <taxon>Bivalvia</taxon>
        <taxon>Autobranchia</taxon>
        <taxon>Pteriomorphia</taxon>
        <taxon>Pterioida</taxon>
        <taxon>Pterioidea</taxon>
        <taxon>Pteriidae</taxon>
        <taxon>Pinctada</taxon>
    </lineage>
</organism>
<dbReference type="PANTHER" id="PTHR45915">
    <property type="entry name" value="TRANSCRIPTION INTERMEDIARY FACTOR"/>
    <property type="match status" value="1"/>
</dbReference>
<feature type="region of interest" description="Disordered" evidence="14">
    <location>
        <begin position="1271"/>
        <end position="1380"/>
    </location>
</feature>
<dbReference type="SUPFAM" id="SSF57903">
    <property type="entry name" value="FYVE/PHD zinc finger"/>
    <property type="match status" value="2"/>
</dbReference>
<dbReference type="GO" id="GO:0000785">
    <property type="term" value="C:chromatin"/>
    <property type="evidence" value="ECO:0007669"/>
    <property type="project" value="TreeGrafter"/>
</dbReference>
<feature type="compositionally biased region" description="Low complexity" evidence="14">
    <location>
        <begin position="71"/>
        <end position="113"/>
    </location>
</feature>
<keyword evidence="4 12" id="KW-0863">Zinc-finger</keyword>
<keyword evidence="8 11" id="KW-0103">Bromodomain</keyword>
<dbReference type="Gene3D" id="3.30.890.10">
    <property type="entry name" value="Methyl-cpg-binding Protein 2, Chain A"/>
    <property type="match status" value="1"/>
</dbReference>
<feature type="region of interest" description="Disordered" evidence="14">
    <location>
        <begin position="1403"/>
        <end position="1442"/>
    </location>
</feature>
<dbReference type="InterPro" id="IPR019787">
    <property type="entry name" value="Znf_PHD-finger"/>
</dbReference>
<accession>A0AA88YVH9</accession>